<evidence type="ECO:0000259" key="1">
    <source>
        <dbReference type="Pfam" id="PF03478"/>
    </source>
</evidence>
<dbReference type="PANTHER" id="PTHR33110:SF111">
    <property type="entry name" value="DUF295 DOMAIN-CONTAINING PROTEIN"/>
    <property type="match status" value="1"/>
</dbReference>
<proteinExistence type="predicted"/>
<protein>
    <recommendedName>
        <fullName evidence="1">KIB1-4 beta-propeller domain-containing protein</fullName>
    </recommendedName>
</protein>
<dbReference type="Proteomes" id="UP001341281">
    <property type="component" value="Chromosome 01"/>
</dbReference>
<keyword evidence="3" id="KW-1185">Reference proteome</keyword>
<reference evidence="2 3" key="1">
    <citation type="submission" date="2024-02" db="EMBL/GenBank/DDBJ databases">
        <title>High-quality chromosome-scale genome assembly of Pensacola bahiagrass (Paspalum notatum Flugge var. saurae).</title>
        <authorList>
            <person name="Vega J.M."/>
            <person name="Podio M."/>
            <person name="Orjuela J."/>
            <person name="Siena L.A."/>
            <person name="Pessino S.C."/>
            <person name="Combes M.C."/>
            <person name="Mariac C."/>
            <person name="Albertini E."/>
            <person name="Pupilli F."/>
            <person name="Ortiz J.P.A."/>
            <person name="Leblanc O."/>
        </authorList>
    </citation>
    <scope>NUCLEOTIDE SEQUENCE [LARGE SCALE GENOMIC DNA]</scope>
    <source>
        <strain evidence="2">R1</strain>
        <tissue evidence="2">Leaf</tissue>
    </source>
</reference>
<sequence length="530" mass="57450">MALPPGCLYQNVIPPPGCAQDAEQRRGGPGMEAAGAWLGDGAGVEEAIGVGLGGSAGVEEAARAGLGGGAGMEAAGTGIRGDAGVEASCVWLRGDAGLEAADAGFRYGAGVEAAQGPRNRWRRRSSLRVRRGLCGRTSRRTSPAWSSSACSRTWTASASPPCAPQWRAAAREARPLLPPPPPLLALPDGTVYSLPGSKPLRFPGCEGYADACGNWLAFSGEDGCFLRDPFSDATLRLPQMFRVWTRLSSREDMEGAPEQVTVYKMVFCSPQLVATFIRFQRSARVAVCKPGAASWWSVHMADRDSFSLSADMAFHKGKLYVVDISGDSLYTIDVSVDQRTGDPWISRVRRTISSVACLQTMGMGQNMVLKTLYLVESEAHDVLLMVRKRVYGVYGRGKRGPTSSTFVPNGRIELEVFTTDLQQSKYTKVTPIGDNQVLFLRRRCSRFVRVSQDVMPGDRIVFLNNDDEDHEVVEGLGSCSAYDMRDGSVCASAPMVSWQPGSVPATWLYPRYRSEAAIPLRFQLNCFDQC</sequence>
<feature type="domain" description="KIB1-4 beta-propeller" evidence="1">
    <location>
        <begin position="186"/>
        <end position="472"/>
    </location>
</feature>
<dbReference type="PANTHER" id="PTHR33110">
    <property type="entry name" value="F-BOX/KELCH-REPEAT PROTEIN-RELATED"/>
    <property type="match status" value="1"/>
</dbReference>
<dbReference type="EMBL" id="CP144745">
    <property type="protein sequence ID" value="WVZ50627.1"/>
    <property type="molecule type" value="Genomic_DNA"/>
</dbReference>
<dbReference type="AlphaFoldDB" id="A0AAQ3SH12"/>
<dbReference type="Pfam" id="PF03478">
    <property type="entry name" value="Beta-prop_KIB1-4"/>
    <property type="match status" value="1"/>
</dbReference>
<accession>A0AAQ3SH12</accession>
<dbReference type="InterPro" id="IPR005174">
    <property type="entry name" value="KIB1-4_b-propeller"/>
</dbReference>
<evidence type="ECO:0000313" key="3">
    <source>
        <dbReference type="Proteomes" id="UP001341281"/>
    </source>
</evidence>
<gene>
    <name evidence="2" type="ORF">U9M48_001865</name>
</gene>
<name>A0AAQ3SH12_PASNO</name>
<organism evidence="2 3">
    <name type="scientific">Paspalum notatum var. saurae</name>
    <dbReference type="NCBI Taxonomy" id="547442"/>
    <lineage>
        <taxon>Eukaryota</taxon>
        <taxon>Viridiplantae</taxon>
        <taxon>Streptophyta</taxon>
        <taxon>Embryophyta</taxon>
        <taxon>Tracheophyta</taxon>
        <taxon>Spermatophyta</taxon>
        <taxon>Magnoliopsida</taxon>
        <taxon>Liliopsida</taxon>
        <taxon>Poales</taxon>
        <taxon>Poaceae</taxon>
        <taxon>PACMAD clade</taxon>
        <taxon>Panicoideae</taxon>
        <taxon>Andropogonodae</taxon>
        <taxon>Paspaleae</taxon>
        <taxon>Paspalinae</taxon>
        <taxon>Paspalum</taxon>
    </lineage>
</organism>
<evidence type="ECO:0000313" key="2">
    <source>
        <dbReference type="EMBL" id="WVZ50627.1"/>
    </source>
</evidence>